<keyword evidence="3" id="KW-0963">Cytoplasm</keyword>
<evidence type="ECO:0000256" key="6">
    <source>
        <dbReference type="ARBA" id="ARBA00022843"/>
    </source>
</evidence>
<organism evidence="12 13">
    <name type="scientific">Tricholomella constricta</name>
    <dbReference type="NCBI Taxonomy" id="117010"/>
    <lineage>
        <taxon>Eukaryota</taxon>
        <taxon>Fungi</taxon>
        <taxon>Dikarya</taxon>
        <taxon>Basidiomycota</taxon>
        <taxon>Agaricomycotina</taxon>
        <taxon>Agaricomycetes</taxon>
        <taxon>Agaricomycetidae</taxon>
        <taxon>Agaricales</taxon>
        <taxon>Tricholomatineae</taxon>
        <taxon>Lyophyllaceae</taxon>
        <taxon>Tricholomella</taxon>
    </lineage>
</organism>
<evidence type="ECO:0000256" key="10">
    <source>
        <dbReference type="SAM" id="MobiDB-lite"/>
    </source>
</evidence>
<comment type="subcellular location">
    <subcellularLocation>
        <location evidence="2">Cytoplasm</location>
    </subcellularLocation>
    <subcellularLocation>
        <location evidence="1">Nucleus</location>
    </subcellularLocation>
</comment>
<dbReference type="GO" id="GO:0005634">
    <property type="term" value="C:nucleus"/>
    <property type="evidence" value="ECO:0007669"/>
    <property type="project" value="UniProtKB-SubCell"/>
</dbReference>
<feature type="compositionally biased region" description="Basic and acidic residues" evidence="10">
    <location>
        <begin position="494"/>
        <end position="522"/>
    </location>
</feature>
<proteinExistence type="predicted"/>
<evidence type="ECO:0000256" key="7">
    <source>
        <dbReference type="ARBA" id="ARBA00023015"/>
    </source>
</evidence>
<evidence type="ECO:0000256" key="5">
    <source>
        <dbReference type="ARBA" id="ARBA00022553"/>
    </source>
</evidence>
<accession>A0A8H5HC28</accession>
<keyword evidence="7" id="KW-0805">Transcription regulation</keyword>
<evidence type="ECO:0000313" key="12">
    <source>
        <dbReference type="EMBL" id="KAF5380578.1"/>
    </source>
</evidence>
<name>A0A8H5HC28_9AGAR</name>
<reference evidence="12 13" key="1">
    <citation type="journal article" date="2020" name="ISME J.">
        <title>Uncovering the hidden diversity of litter-decomposition mechanisms in mushroom-forming fungi.</title>
        <authorList>
            <person name="Floudas D."/>
            <person name="Bentzer J."/>
            <person name="Ahren D."/>
            <person name="Johansson T."/>
            <person name="Persson P."/>
            <person name="Tunlid A."/>
        </authorList>
    </citation>
    <scope>NUCLEOTIDE SEQUENCE [LARGE SCALE GENOMIC DNA]</scope>
    <source>
        <strain evidence="12 13">CBS 661.87</strain>
    </source>
</reference>
<evidence type="ECO:0000256" key="1">
    <source>
        <dbReference type="ARBA" id="ARBA00004123"/>
    </source>
</evidence>
<dbReference type="InterPro" id="IPR018866">
    <property type="entry name" value="Znf-4CXXC_R1"/>
</dbReference>
<evidence type="ECO:0000256" key="8">
    <source>
        <dbReference type="ARBA" id="ARBA00023163"/>
    </source>
</evidence>
<keyword evidence="9" id="KW-0539">Nucleus</keyword>
<keyword evidence="8" id="KW-0804">Transcription</keyword>
<dbReference type="EMBL" id="JAACJP010000013">
    <property type="protein sequence ID" value="KAF5380578.1"/>
    <property type="molecule type" value="Genomic_DNA"/>
</dbReference>
<evidence type="ECO:0000256" key="4">
    <source>
        <dbReference type="ARBA" id="ARBA00022499"/>
    </source>
</evidence>
<feature type="region of interest" description="Disordered" evidence="10">
    <location>
        <begin position="193"/>
        <end position="216"/>
    </location>
</feature>
<evidence type="ECO:0000256" key="3">
    <source>
        <dbReference type="ARBA" id="ARBA00022490"/>
    </source>
</evidence>
<protein>
    <recommendedName>
        <fullName evidence="11">Zinc-finger domain-containing protein</fullName>
    </recommendedName>
</protein>
<keyword evidence="6" id="KW-0832">Ubl conjugation</keyword>
<dbReference type="GO" id="GO:0006355">
    <property type="term" value="P:regulation of DNA-templated transcription"/>
    <property type="evidence" value="ECO:0007669"/>
    <property type="project" value="InterPro"/>
</dbReference>
<dbReference type="OrthoDB" id="298344at2759"/>
<evidence type="ECO:0000256" key="9">
    <source>
        <dbReference type="ARBA" id="ARBA00023242"/>
    </source>
</evidence>
<dbReference type="Pfam" id="PF10497">
    <property type="entry name" value="zf-4CXXC_R1"/>
    <property type="match status" value="1"/>
</dbReference>
<comment type="caution">
    <text evidence="12">The sequence shown here is derived from an EMBL/GenBank/DDBJ whole genome shotgun (WGS) entry which is preliminary data.</text>
</comment>
<dbReference type="PANTHER" id="PTHR31169:SF8">
    <property type="entry name" value="ZINC-FINGER DOMAIN OF MONOAMINE-OXIDASE A REPRESSOR R1 PROTEIN"/>
    <property type="match status" value="1"/>
</dbReference>
<sequence>MPTTPASAGSRAKQQVYVHVPVSPYPISRMSAPVHSLKENTPLRPSNGQSISNIVALKRKVSERDLVASNAAVPSPKKQKLDASLSAQHTDFSPNNPNGFIYCHQCSQKRDAFSSILCTSISATKLKGVEKRCNVKFCGPCLKRRYGEDAIELKAQGAKNSEKGTYTFKCPKCRDICTCHKCRKAKGLEPLGHTRKTAGGPVSKAGIPNNSIQEPTQARKTKVEVVILMASPASSSAKRAALAPKGAYRKVTETPSTTKAAVPVQKKPKQQLLPQPLPVLNWTAVPTALDRDDAETRFQIREFVLRFAAIMEPTIPKAQLAELDDVGCSDGEEELAPWVSEACARSMILGLLGMLADKDASIEKPVKSAIREIRAAGHNLNKIWPILAQMHDAIVFGADNQDDAAVLSFPDPLPPPSSITARVTRSARESSGSRPSITIAATAQMVPVVAALVEAAFETAAVREELENGVKEAKEATREVKECLKAENERWDAERKELEDAMKGTEKEGEKAKTKTPPEIKDRRKAHKRRMQSLENALKVLSPGFASRFAPLGTDSAGRVFWALSPGVYERKAALDFIASATSGFKDTKKARQRGSILANVEDPSATSDWSCFVAVWGKRFPAAIKPPQGKGKAKAADDVAEEDDEAVEQWWGFYQPGEIRKVANWIRIDAGIDACGDADGTKPLAALVKGLNEYAALLEWRVKEDKYES</sequence>
<dbReference type="AlphaFoldDB" id="A0A8H5HC28"/>
<evidence type="ECO:0000313" key="13">
    <source>
        <dbReference type="Proteomes" id="UP000565441"/>
    </source>
</evidence>
<dbReference type="GO" id="GO:0005737">
    <property type="term" value="C:cytoplasm"/>
    <property type="evidence" value="ECO:0007669"/>
    <property type="project" value="UniProtKB-SubCell"/>
</dbReference>
<keyword evidence="13" id="KW-1185">Reference proteome</keyword>
<feature type="domain" description="Zinc-finger" evidence="11">
    <location>
        <begin position="102"/>
        <end position="198"/>
    </location>
</feature>
<keyword evidence="5" id="KW-0597">Phosphoprotein</keyword>
<evidence type="ECO:0000256" key="2">
    <source>
        <dbReference type="ARBA" id="ARBA00004496"/>
    </source>
</evidence>
<keyword evidence="4" id="KW-1017">Isopeptide bond</keyword>
<dbReference type="PANTHER" id="PTHR31169">
    <property type="entry name" value="OS05G0300700 PROTEIN"/>
    <property type="match status" value="1"/>
</dbReference>
<dbReference type="Proteomes" id="UP000565441">
    <property type="component" value="Unassembled WGS sequence"/>
</dbReference>
<dbReference type="InterPro" id="IPR040221">
    <property type="entry name" value="CDCA7/CDA7L"/>
</dbReference>
<gene>
    <name evidence="12" type="ORF">D9615_004650</name>
</gene>
<evidence type="ECO:0000259" key="11">
    <source>
        <dbReference type="Pfam" id="PF10497"/>
    </source>
</evidence>
<feature type="region of interest" description="Disordered" evidence="10">
    <location>
        <begin position="494"/>
        <end position="525"/>
    </location>
</feature>